<evidence type="ECO:0000313" key="1">
    <source>
        <dbReference type="EMBL" id="CAJ1959409.1"/>
    </source>
</evidence>
<name>A0AAD2G123_9STRA</name>
<dbReference type="EMBL" id="CAKOGP040001992">
    <property type="protein sequence ID" value="CAJ1959409.1"/>
    <property type="molecule type" value="Genomic_DNA"/>
</dbReference>
<accession>A0AAD2G123</accession>
<organism evidence="1 2">
    <name type="scientific">Cylindrotheca closterium</name>
    <dbReference type="NCBI Taxonomy" id="2856"/>
    <lineage>
        <taxon>Eukaryota</taxon>
        <taxon>Sar</taxon>
        <taxon>Stramenopiles</taxon>
        <taxon>Ochrophyta</taxon>
        <taxon>Bacillariophyta</taxon>
        <taxon>Bacillariophyceae</taxon>
        <taxon>Bacillariophycidae</taxon>
        <taxon>Bacillariales</taxon>
        <taxon>Bacillariaceae</taxon>
        <taxon>Cylindrotheca</taxon>
    </lineage>
</organism>
<reference evidence="1" key="1">
    <citation type="submission" date="2023-08" db="EMBL/GenBank/DDBJ databases">
        <authorList>
            <person name="Audoor S."/>
            <person name="Bilcke G."/>
        </authorList>
    </citation>
    <scope>NUCLEOTIDE SEQUENCE</scope>
</reference>
<proteinExistence type="predicted"/>
<evidence type="ECO:0000313" key="2">
    <source>
        <dbReference type="Proteomes" id="UP001295423"/>
    </source>
</evidence>
<protein>
    <submittedName>
        <fullName evidence="1">Uncharacterized protein</fullName>
    </submittedName>
</protein>
<sequence length="363" mass="41995">MTSFNLSQPQPQPLPTIVVQLRGELGNHMSAIAHGYGLQLYALELFGLETKLLLRHQVMSDGITSNPKWIPTSQTLQRCFSFDDWDFSQGGRWEEFNTRKMQQENWLDFLELKLMSSVNGRRMKGLVFNDNQPVTTEDIHKGLESFMGALRKQDKKPTIPSFADISLPFLFSESIDNTVLVDRYWKYLRSFFTLDLSSSSCCGDEEPYPDESVFHFRNFATEMPNYKGTLQEATPNQTAFELFGHLGAGDKVAITSRFNNERLQLYVSAMRAREINVRVIEGQSGIQDFCFLTKARKELVGNFQSTFVFWAAILGNARKVLLYTVDNPSLKQRFGQTRRDRFQYQWNSDSLRYRVILQLIEYE</sequence>
<dbReference type="AlphaFoldDB" id="A0AAD2G123"/>
<comment type="caution">
    <text evidence="1">The sequence shown here is derived from an EMBL/GenBank/DDBJ whole genome shotgun (WGS) entry which is preliminary data.</text>
</comment>
<keyword evidence="2" id="KW-1185">Reference proteome</keyword>
<dbReference type="Proteomes" id="UP001295423">
    <property type="component" value="Unassembled WGS sequence"/>
</dbReference>
<gene>
    <name evidence="1" type="ORF">CYCCA115_LOCUS17832</name>
</gene>